<sequence>MVIIVFTAATVTPKSNLGTMATLSLASRLDSSPYILSLSPSLSKCHSPKQFAYSSSSSSSSLLRSSFQNKTRPISISISTFAVVDEQEPFAGLTSSAAADPNEDDNSVDDGSVLNNNLVKPCELDVCNLPRSYGTTDLQDLFKPYGTVHSVEVSRNAQTGISRGCGTVTMSSIDEARAAIAALDGSEVGGRELRVKFSVDMNLDVGRKVPKPSKTKPQKNLIYETPYRIYVGNLSWRVKPEDLKSHFSKFGTVSSAKVLFDRKDGKNRVYGFLSFPSPAESKAAVSLSGTEFFGRKMLIREIEQKIEP</sequence>
<accession>A0ACB7Z1U4</accession>
<dbReference type="Proteomes" id="UP000828048">
    <property type="component" value="Chromosome 4"/>
</dbReference>
<keyword evidence="2" id="KW-1185">Reference proteome</keyword>
<protein>
    <submittedName>
        <fullName evidence="1">Uncharacterized protein</fullName>
    </submittedName>
</protein>
<organism evidence="1 2">
    <name type="scientific">Vaccinium darrowii</name>
    <dbReference type="NCBI Taxonomy" id="229202"/>
    <lineage>
        <taxon>Eukaryota</taxon>
        <taxon>Viridiplantae</taxon>
        <taxon>Streptophyta</taxon>
        <taxon>Embryophyta</taxon>
        <taxon>Tracheophyta</taxon>
        <taxon>Spermatophyta</taxon>
        <taxon>Magnoliopsida</taxon>
        <taxon>eudicotyledons</taxon>
        <taxon>Gunneridae</taxon>
        <taxon>Pentapetalae</taxon>
        <taxon>asterids</taxon>
        <taxon>Ericales</taxon>
        <taxon>Ericaceae</taxon>
        <taxon>Vaccinioideae</taxon>
        <taxon>Vaccinieae</taxon>
        <taxon>Vaccinium</taxon>
    </lineage>
</organism>
<dbReference type="EMBL" id="CM037154">
    <property type="protein sequence ID" value="KAH7859566.1"/>
    <property type="molecule type" value="Genomic_DNA"/>
</dbReference>
<reference evidence="1 2" key="1">
    <citation type="journal article" date="2021" name="Hortic Res">
        <title>High-quality reference genome and annotation aids understanding of berry development for evergreen blueberry (Vaccinium darrowii).</title>
        <authorList>
            <person name="Yu J."/>
            <person name="Hulse-Kemp A.M."/>
            <person name="Babiker E."/>
            <person name="Staton M."/>
        </authorList>
    </citation>
    <scope>NUCLEOTIDE SEQUENCE [LARGE SCALE GENOMIC DNA]</scope>
    <source>
        <strain evidence="2">cv. NJ 8807/NJ 8810</strain>
        <tissue evidence="1">Young leaf</tissue>
    </source>
</reference>
<evidence type="ECO:0000313" key="1">
    <source>
        <dbReference type="EMBL" id="KAH7859566.1"/>
    </source>
</evidence>
<comment type="caution">
    <text evidence="1">The sequence shown here is derived from an EMBL/GenBank/DDBJ whole genome shotgun (WGS) entry which is preliminary data.</text>
</comment>
<gene>
    <name evidence="1" type="ORF">Vadar_002646</name>
</gene>
<proteinExistence type="predicted"/>
<evidence type="ECO:0000313" key="2">
    <source>
        <dbReference type="Proteomes" id="UP000828048"/>
    </source>
</evidence>
<name>A0ACB7Z1U4_9ERIC</name>